<sequence length="165" mass="18824">MTKESTQTTNSTLESQFWALTKRPHQVTHAELATVYDKLQPVAPEKLIGSRWRGYVFHSGHPAEQAVIEQMNFAGKDFISINEVNLMVFDEEGNWTRAEAWGNSRLREVKFREVVSAALIYDTKPCIDYWRYVSEDVVMVALDDDGSMTQGAGPLYGYMIRVVLE</sequence>
<dbReference type="InterPro" id="IPR025951">
    <property type="entry name" value="GXWXG_dom"/>
</dbReference>
<dbReference type="Proteomes" id="UP000248340">
    <property type="component" value="Unassembled WGS sequence"/>
</dbReference>
<evidence type="ECO:0000259" key="2">
    <source>
        <dbReference type="Pfam" id="PF14232"/>
    </source>
</evidence>
<evidence type="ECO:0000313" key="4">
    <source>
        <dbReference type="Proteomes" id="UP000248340"/>
    </source>
</evidence>
<accession>A0A319D653</accession>
<proteinExistence type="predicted"/>
<dbReference type="Gene3D" id="2.40.128.580">
    <property type="entry name" value="GXWXG domain"/>
    <property type="match status" value="1"/>
</dbReference>
<protein>
    <recommendedName>
        <fullName evidence="5">GXWXG domain-containing protein</fullName>
    </recommendedName>
</protein>
<evidence type="ECO:0000259" key="1">
    <source>
        <dbReference type="Pfam" id="PF14231"/>
    </source>
</evidence>
<feature type="domain" description="DUF4334" evidence="2">
    <location>
        <begin position="102"/>
        <end position="156"/>
    </location>
</feature>
<gene>
    <name evidence="3" type="ORF">BO82DRAFT_87132</name>
</gene>
<keyword evidence="4" id="KW-1185">Reference proteome</keyword>
<evidence type="ECO:0008006" key="5">
    <source>
        <dbReference type="Google" id="ProtNLM"/>
    </source>
</evidence>
<dbReference type="InterPro" id="IPR025568">
    <property type="entry name" value="DUF4334"/>
</dbReference>
<dbReference type="Pfam" id="PF14232">
    <property type="entry name" value="DUF4334"/>
    <property type="match status" value="1"/>
</dbReference>
<organism evidence="3 4">
    <name type="scientific">Aspergillus uvarum CBS 121591</name>
    <dbReference type="NCBI Taxonomy" id="1448315"/>
    <lineage>
        <taxon>Eukaryota</taxon>
        <taxon>Fungi</taxon>
        <taxon>Dikarya</taxon>
        <taxon>Ascomycota</taxon>
        <taxon>Pezizomycotina</taxon>
        <taxon>Eurotiomycetes</taxon>
        <taxon>Eurotiomycetidae</taxon>
        <taxon>Eurotiales</taxon>
        <taxon>Aspergillaceae</taxon>
        <taxon>Aspergillus</taxon>
        <taxon>Aspergillus subgen. Circumdati</taxon>
    </lineage>
</organism>
<dbReference type="GeneID" id="37144355"/>
<dbReference type="EMBL" id="KZ821676">
    <property type="protein sequence ID" value="PYH86453.1"/>
    <property type="molecule type" value="Genomic_DNA"/>
</dbReference>
<dbReference type="Pfam" id="PF14231">
    <property type="entry name" value="GXWXG"/>
    <property type="match status" value="1"/>
</dbReference>
<feature type="domain" description="GXWXG" evidence="1">
    <location>
        <begin position="35"/>
        <end position="92"/>
    </location>
</feature>
<name>A0A319D653_9EURO</name>
<dbReference type="RefSeq" id="XP_025496653.1">
    <property type="nucleotide sequence ID" value="XM_025641613.1"/>
</dbReference>
<dbReference type="OrthoDB" id="2213372at2759"/>
<dbReference type="VEuPathDB" id="FungiDB:BO82DRAFT_87132"/>
<dbReference type="STRING" id="1448315.A0A319D653"/>
<dbReference type="AlphaFoldDB" id="A0A319D653"/>
<evidence type="ECO:0000313" key="3">
    <source>
        <dbReference type="EMBL" id="PYH86453.1"/>
    </source>
</evidence>
<reference evidence="3 4" key="1">
    <citation type="submission" date="2016-12" db="EMBL/GenBank/DDBJ databases">
        <title>The genomes of Aspergillus section Nigri reveals drivers in fungal speciation.</title>
        <authorList>
            <consortium name="DOE Joint Genome Institute"/>
            <person name="Vesth T.C."/>
            <person name="Nybo J."/>
            <person name="Theobald S."/>
            <person name="Brandl J."/>
            <person name="Frisvad J.C."/>
            <person name="Nielsen K.F."/>
            <person name="Lyhne E.K."/>
            <person name="Kogle M.E."/>
            <person name="Kuo A."/>
            <person name="Riley R."/>
            <person name="Clum A."/>
            <person name="Nolan M."/>
            <person name="Lipzen A."/>
            <person name="Salamov A."/>
            <person name="Henrissat B."/>
            <person name="Wiebenga A."/>
            <person name="De Vries R.P."/>
            <person name="Grigoriev I.V."/>
            <person name="Mortensen U.H."/>
            <person name="Andersen M.R."/>
            <person name="Baker S.E."/>
        </authorList>
    </citation>
    <scope>NUCLEOTIDE SEQUENCE [LARGE SCALE GENOMIC DNA]</scope>
    <source>
        <strain evidence="3 4">CBS 121591</strain>
    </source>
</reference>